<protein>
    <recommendedName>
        <fullName evidence="4">Dirigent protein</fullName>
    </recommendedName>
</protein>
<organism evidence="2 3">
    <name type="scientific">Tetradesmus obliquus</name>
    <name type="common">Green alga</name>
    <name type="synonym">Acutodesmus obliquus</name>
    <dbReference type="NCBI Taxonomy" id="3088"/>
    <lineage>
        <taxon>Eukaryota</taxon>
        <taxon>Viridiplantae</taxon>
        <taxon>Chlorophyta</taxon>
        <taxon>core chlorophytes</taxon>
        <taxon>Chlorophyceae</taxon>
        <taxon>CS clade</taxon>
        <taxon>Sphaeropleales</taxon>
        <taxon>Scenedesmaceae</taxon>
        <taxon>Tetradesmus</taxon>
    </lineage>
</organism>
<dbReference type="EMBL" id="CP126222">
    <property type="protein sequence ID" value="WIA23117.1"/>
    <property type="molecule type" value="Genomic_DNA"/>
</dbReference>
<dbReference type="PROSITE" id="PS51257">
    <property type="entry name" value="PROKAR_LIPOPROTEIN"/>
    <property type="match status" value="1"/>
</dbReference>
<keyword evidence="3" id="KW-1185">Reference proteome</keyword>
<evidence type="ECO:0000313" key="2">
    <source>
        <dbReference type="EMBL" id="WIA23117.1"/>
    </source>
</evidence>
<keyword evidence="1" id="KW-0732">Signal</keyword>
<feature type="chain" id="PRO_5045072582" description="Dirigent protein" evidence="1">
    <location>
        <begin position="23"/>
        <end position="174"/>
    </location>
</feature>
<accession>A0ABY8US12</accession>
<name>A0ABY8US12_TETOB</name>
<dbReference type="InterPro" id="IPR044859">
    <property type="entry name" value="Allene_oxi_cyc_Dirigent"/>
</dbReference>
<feature type="signal peptide" evidence="1">
    <location>
        <begin position="1"/>
        <end position="22"/>
    </location>
</feature>
<reference evidence="2 3" key="1">
    <citation type="submission" date="2023-05" db="EMBL/GenBank/DDBJ databases">
        <title>A 100% complete, gapless, phased diploid assembly of the Scenedesmus obliquus UTEX 3031 genome.</title>
        <authorList>
            <person name="Biondi T.C."/>
            <person name="Hanschen E.R."/>
            <person name="Kwon T."/>
            <person name="Eng W."/>
            <person name="Kruse C.P.S."/>
            <person name="Koehler S.I."/>
            <person name="Kunde Y."/>
            <person name="Gleasner C.D."/>
            <person name="You Mak K.T."/>
            <person name="Polle J."/>
            <person name="Hovde B.T."/>
            <person name="Starkenburg S.R."/>
        </authorList>
    </citation>
    <scope>NUCLEOTIDE SEQUENCE [LARGE SCALE GENOMIC DNA]</scope>
    <source>
        <strain evidence="2 3">DOE0152z</strain>
    </source>
</reference>
<dbReference type="Proteomes" id="UP001244341">
    <property type="component" value="Chromosome 15b"/>
</dbReference>
<evidence type="ECO:0000256" key="1">
    <source>
        <dbReference type="SAM" id="SignalP"/>
    </source>
</evidence>
<sequence>MENSKLCLAGVLLLAVFSLASCDTAPSHKNSPWKPPKTRTLVLTEGPLAVLEPKTNDEANVTTPVVYRQYVNCGEQGTNAGQQIGMCSWSGIFQQKLPGDTARILWQGDCSFEKPCGRYGTGSIVFSGIAGGLEKWDRTWDFPVTGGSGAFFGVTGVRTYTTENIQFKLIAPSS</sequence>
<gene>
    <name evidence="2" type="ORF">OEZ85_001454</name>
</gene>
<evidence type="ECO:0000313" key="3">
    <source>
        <dbReference type="Proteomes" id="UP001244341"/>
    </source>
</evidence>
<proteinExistence type="predicted"/>
<evidence type="ECO:0008006" key="4">
    <source>
        <dbReference type="Google" id="ProtNLM"/>
    </source>
</evidence>
<dbReference type="Gene3D" id="2.40.480.10">
    <property type="entry name" value="Allene oxide cyclase-like"/>
    <property type="match status" value="1"/>
</dbReference>